<dbReference type="PROSITE" id="PS51462">
    <property type="entry name" value="NUDIX"/>
    <property type="match status" value="1"/>
</dbReference>
<evidence type="ECO:0000256" key="3">
    <source>
        <dbReference type="ARBA" id="ARBA00009595"/>
    </source>
</evidence>
<evidence type="ECO:0000256" key="7">
    <source>
        <dbReference type="ARBA" id="ARBA00022842"/>
    </source>
</evidence>
<dbReference type="NCBIfam" id="NF001299">
    <property type="entry name" value="PRK00241.1"/>
    <property type="match status" value="1"/>
</dbReference>
<reference evidence="13 14" key="1">
    <citation type="submission" date="2009-11" db="EMBL/GenBank/DDBJ databases">
        <title>Annotation of Allomyces macrogynus ATCC 38327.</title>
        <authorList>
            <consortium name="The Broad Institute Genome Sequencing Platform"/>
            <person name="Russ C."/>
            <person name="Cuomo C."/>
            <person name="Burger G."/>
            <person name="Gray M.W."/>
            <person name="Holland P.W.H."/>
            <person name="King N."/>
            <person name="Lang F.B.F."/>
            <person name="Roger A.J."/>
            <person name="Ruiz-Trillo I."/>
            <person name="Young S.K."/>
            <person name="Zeng Q."/>
            <person name="Gargeya S."/>
            <person name="Fitzgerald M."/>
            <person name="Haas B."/>
            <person name="Abouelleil A."/>
            <person name="Alvarado L."/>
            <person name="Arachchi H.M."/>
            <person name="Berlin A."/>
            <person name="Chapman S.B."/>
            <person name="Gearin G."/>
            <person name="Goldberg J."/>
            <person name="Griggs A."/>
            <person name="Gujja S."/>
            <person name="Hansen M."/>
            <person name="Heiman D."/>
            <person name="Howarth C."/>
            <person name="Larimer J."/>
            <person name="Lui A."/>
            <person name="MacDonald P.J.P."/>
            <person name="McCowen C."/>
            <person name="Montmayeur A."/>
            <person name="Murphy C."/>
            <person name="Neiman D."/>
            <person name="Pearson M."/>
            <person name="Priest M."/>
            <person name="Roberts A."/>
            <person name="Saif S."/>
            <person name="Shea T."/>
            <person name="Sisk P."/>
            <person name="Stolte C."/>
            <person name="Sykes S."/>
            <person name="Wortman J."/>
            <person name="Nusbaum C."/>
            <person name="Birren B."/>
        </authorList>
    </citation>
    <scope>NUCLEOTIDE SEQUENCE [LARGE SCALE GENOMIC DNA]</scope>
    <source>
        <strain evidence="13 14">ATCC 38327</strain>
    </source>
</reference>
<reference evidence="14" key="2">
    <citation type="submission" date="2009-11" db="EMBL/GenBank/DDBJ databases">
        <title>The Genome Sequence of Allomyces macrogynus strain ATCC 38327.</title>
        <authorList>
            <consortium name="The Broad Institute Genome Sequencing Platform"/>
            <person name="Russ C."/>
            <person name="Cuomo C."/>
            <person name="Shea T."/>
            <person name="Young S.K."/>
            <person name="Zeng Q."/>
            <person name="Koehrsen M."/>
            <person name="Haas B."/>
            <person name="Borodovsky M."/>
            <person name="Guigo R."/>
            <person name="Alvarado L."/>
            <person name="Berlin A."/>
            <person name="Borenstein D."/>
            <person name="Chen Z."/>
            <person name="Engels R."/>
            <person name="Freedman E."/>
            <person name="Gellesch M."/>
            <person name="Goldberg J."/>
            <person name="Griggs A."/>
            <person name="Gujja S."/>
            <person name="Heiman D."/>
            <person name="Hepburn T."/>
            <person name="Howarth C."/>
            <person name="Jen D."/>
            <person name="Larson L."/>
            <person name="Lewis B."/>
            <person name="Mehta T."/>
            <person name="Park D."/>
            <person name="Pearson M."/>
            <person name="Roberts A."/>
            <person name="Saif S."/>
            <person name="Shenoy N."/>
            <person name="Sisk P."/>
            <person name="Stolte C."/>
            <person name="Sykes S."/>
            <person name="Walk T."/>
            <person name="White J."/>
            <person name="Yandava C."/>
            <person name="Burger G."/>
            <person name="Gray M.W."/>
            <person name="Holland P.W.H."/>
            <person name="King N."/>
            <person name="Lang F.B.F."/>
            <person name="Roger A.J."/>
            <person name="Ruiz-Trillo I."/>
            <person name="Lander E."/>
            <person name="Nusbaum C."/>
        </authorList>
    </citation>
    <scope>NUCLEOTIDE SEQUENCE [LARGE SCALE GENOMIC DNA]</scope>
    <source>
        <strain evidence="14">ATCC 38327</strain>
    </source>
</reference>
<sequence length="349" mass="36917">MLTRDEHVATLVGSHGDPTRLLSWPTDGTTPPGLVFLGVDPRDAGRAYFGVELLASPLPGAAAGTGAGWARDAATVLEKLPGAKVGDMRATALALLRARDLARDPAARSAVVTAANLLAQTRSVLDWHARHAFCAACGARVRPGEAGYKQTCTSGPSCLRGVQNFNYPRTDPVVMACVTSPCGTKVLVGRSKGWPAGMYSVVAGFVEPGESLEDAARREVVEETGVVVDPRPAGVRYVRSQPWPFPNSLMLGCMARAVSEEIVLRDGELEDARWVDVATMRGLVEKSDRKLGGVGGGGKLRSRTPSPSGSSSTMKAPEAGMFVPPVSSLAGLLLREWAHHWAKTPKSRM</sequence>
<dbReference type="VEuPathDB" id="FungiDB:AMAG_12042"/>
<keyword evidence="6 10" id="KW-0378">Hydrolase</keyword>
<feature type="region of interest" description="Disordered" evidence="11">
    <location>
        <begin position="288"/>
        <end position="319"/>
    </location>
</feature>
<dbReference type="EMBL" id="GG745353">
    <property type="protein sequence ID" value="KNE67591.1"/>
    <property type="molecule type" value="Genomic_DNA"/>
</dbReference>
<evidence type="ECO:0000256" key="9">
    <source>
        <dbReference type="ARBA" id="ARBA00023679"/>
    </source>
</evidence>
<dbReference type="Gene3D" id="3.90.79.10">
    <property type="entry name" value="Nucleoside Triphosphate Pyrophosphohydrolase"/>
    <property type="match status" value="1"/>
</dbReference>
<evidence type="ECO:0000256" key="11">
    <source>
        <dbReference type="SAM" id="MobiDB-lite"/>
    </source>
</evidence>
<name>A0A0L0SYL9_ALLM3</name>
<proteinExistence type="inferred from homology"/>
<evidence type="ECO:0000256" key="1">
    <source>
        <dbReference type="ARBA" id="ARBA00001946"/>
    </source>
</evidence>
<accession>A0A0L0SYL9</accession>
<dbReference type="GO" id="GO:0019677">
    <property type="term" value="P:NAD+ catabolic process"/>
    <property type="evidence" value="ECO:0007669"/>
    <property type="project" value="TreeGrafter"/>
</dbReference>
<evidence type="ECO:0000259" key="12">
    <source>
        <dbReference type="PROSITE" id="PS51462"/>
    </source>
</evidence>
<keyword evidence="5" id="KW-0479">Metal-binding</keyword>
<dbReference type="CDD" id="cd03429">
    <property type="entry name" value="NUDIX_NADH_pyrophosphatase_Nudt13"/>
    <property type="match status" value="1"/>
</dbReference>
<keyword evidence="14" id="KW-1185">Reference proteome</keyword>
<dbReference type="InterPro" id="IPR020084">
    <property type="entry name" value="NUDIX_hydrolase_CS"/>
</dbReference>
<dbReference type="PROSITE" id="PS00893">
    <property type="entry name" value="NUDIX_BOX"/>
    <property type="match status" value="1"/>
</dbReference>
<comment type="catalytic activity">
    <reaction evidence="9">
        <text>a 5'-end NAD(+)-phospho-ribonucleoside in mRNA + H2O = a 5'-end phospho-adenosine-phospho-ribonucleoside in mRNA + beta-nicotinamide D-ribonucleotide + 2 H(+)</text>
        <dbReference type="Rhea" id="RHEA:60876"/>
        <dbReference type="Rhea" id="RHEA-COMP:15698"/>
        <dbReference type="Rhea" id="RHEA-COMP:15719"/>
        <dbReference type="ChEBI" id="CHEBI:14649"/>
        <dbReference type="ChEBI" id="CHEBI:15377"/>
        <dbReference type="ChEBI" id="CHEBI:15378"/>
        <dbReference type="ChEBI" id="CHEBI:144029"/>
        <dbReference type="ChEBI" id="CHEBI:144051"/>
    </reaction>
    <physiologicalReaction direction="left-to-right" evidence="9">
        <dbReference type="Rhea" id="RHEA:60877"/>
    </physiologicalReaction>
</comment>
<evidence type="ECO:0000256" key="6">
    <source>
        <dbReference type="ARBA" id="ARBA00022801"/>
    </source>
</evidence>
<dbReference type="InterPro" id="IPR049734">
    <property type="entry name" value="NudC-like_C"/>
</dbReference>
<dbReference type="OrthoDB" id="10249612at2759"/>
<dbReference type="Pfam" id="PF00293">
    <property type="entry name" value="NUDIX"/>
    <property type="match status" value="1"/>
</dbReference>
<comment type="cofactor">
    <cofactor evidence="1">
        <name>Mg(2+)</name>
        <dbReference type="ChEBI" id="CHEBI:18420"/>
    </cofactor>
</comment>
<dbReference type="STRING" id="578462.A0A0L0SYL9"/>
<dbReference type="AlphaFoldDB" id="A0A0L0SYL9"/>
<protein>
    <recommendedName>
        <fullName evidence="4">NAD(+) diphosphatase</fullName>
        <ecNumber evidence="4">3.6.1.22</ecNumber>
    </recommendedName>
</protein>
<evidence type="ECO:0000256" key="10">
    <source>
        <dbReference type="RuleBase" id="RU003476"/>
    </source>
</evidence>
<evidence type="ECO:0000256" key="4">
    <source>
        <dbReference type="ARBA" id="ARBA00012381"/>
    </source>
</evidence>
<dbReference type="InterPro" id="IPR015797">
    <property type="entry name" value="NUDIX_hydrolase-like_dom_sf"/>
</dbReference>
<organism evidence="13 14">
    <name type="scientific">Allomyces macrogynus (strain ATCC 38327)</name>
    <name type="common">Allomyces javanicus var. macrogynus</name>
    <dbReference type="NCBI Taxonomy" id="578462"/>
    <lineage>
        <taxon>Eukaryota</taxon>
        <taxon>Fungi</taxon>
        <taxon>Fungi incertae sedis</taxon>
        <taxon>Blastocladiomycota</taxon>
        <taxon>Blastocladiomycetes</taxon>
        <taxon>Blastocladiales</taxon>
        <taxon>Blastocladiaceae</taxon>
        <taxon>Allomyces</taxon>
    </lineage>
</organism>
<evidence type="ECO:0000313" key="13">
    <source>
        <dbReference type="EMBL" id="KNE67591.1"/>
    </source>
</evidence>
<dbReference type="eggNOG" id="KOG3084">
    <property type="taxonomic scope" value="Eukaryota"/>
</dbReference>
<comment type="cofactor">
    <cofactor evidence="2">
        <name>Zn(2+)</name>
        <dbReference type="ChEBI" id="CHEBI:29105"/>
    </cofactor>
</comment>
<dbReference type="PANTHER" id="PTHR42904:SF6">
    <property type="entry name" value="NAD-CAPPED RNA HYDROLASE NUDT12"/>
    <property type="match status" value="1"/>
</dbReference>
<evidence type="ECO:0000256" key="2">
    <source>
        <dbReference type="ARBA" id="ARBA00001947"/>
    </source>
</evidence>
<dbReference type="GO" id="GO:0005777">
    <property type="term" value="C:peroxisome"/>
    <property type="evidence" value="ECO:0007669"/>
    <property type="project" value="TreeGrafter"/>
</dbReference>
<keyword evidence="7" id="KW-0460">Magnesium</keyword>
<dbReference type="GO" id="GO:0035529">
    <property type="term" value="F:NADH pyrophosphatase activity"/>
    <property type="evidence" value="ECO:0007669"/>
    <property type="project" value="TreeGrafter"/>
</dbReference>
<feature type="compositionally biased region" description="Low complexity" evidence="11">
    <location>
        <begin position="303"/>
        <end position="313"/>
    </location>
</feature>
<evidence type="ECO:0000256" key="8">
    <source>
        <dbReference type="ARBA" id="ARBA00023027"/>
    </source>
</evidence>
<dbReference type="EC" id="3.6.1.22" evidence="4"/>
<dbReference type="PRINTS" id="PR00502">
    <property type="entry name" value="NUDIXFAMILY"/>
</dbReference>
<dbReference type="Proteomes" id="UP000054350">
    <property type="component" value="Unassembled WGS sequence"/>
</dbReference>
<dbReference type="SUPFAM" id="SSF55811">
    <property type="entry name" value="Nudix"/>
    <property type="match status" value="1"/>
</dbReference>
<comment type="similarity">
    <text evidence="3">Belongs to the Nudix hydrolase family. NudC subfamily.</text>
</comment>
<dbReference type="InterPro" id="IPR000086">
    <property type="entry name" value="NUDIX_hydrolase_dom"/>
</dbReference>
<dbReference type="GO" id="GO:0006742">
    <property type="term" value="P:NADP+ catabolic process"/>
    <property type="evidence" value="ECO:0007669"/>
    <property type="project" value="TreeGrafter"/>
</dbReference>
<dbReference type="PANTHER" id="PTHR42904">
    <property type="entry name" value="NUDIX HYDROLASE, NUDC SUBFAMILY"/>
    <property type="match status" value="1"/>
</dbReference>
<evidence type="ECO:0000256" key="5">
    <source>
        <dbReference type="ARBA" id="ARBA00022723"/>
    </source>
</evidence>
<dbReference type="GO" id="GO:0005829">
    <property type="term" value="C:cytosol"/>
    <property type="evidence" value="ECO:0007669"/>
    <property type="project" value="TreeGrafter"/>
</dbReference>
<dbReference type="GO" id="GO:0046872">
    <property type="term" value="F:metal ion binding"/>
    <property type="evidence" value="ECO:0007669"/>
    <property type="project" value="UniProtKB-KW"/>
</dbReference>
<dbReference type="InterPro" id="IPR020476">
    <property type="entry name" value="Nudix_hydrolase"/>
</dbReference>
<keyword evidence="8" id="KW-0520">NAD</keyword>
<evidence type="ECO:0000313" key="14">
    <source>
        <dbReference type="Proteomes" id="UP000054350"/>
    </source>
</evidence>
<gene>
    <name evidence="13" type="ORF">AMAG_12042</name>
</gene>
<dbReference type="Gene3D" id="3.90.79.20">
    <property type="match status" value="1"/>
</dbReference>
<feature type="domain" description="Nudix hydrolase" evidence="12">
    <location>
        <begin position="169"/>
        <end position="297"/>
    </location>
</feature>
<dbReference type="InterPro" id="IPR050241">
    <property type="entry name" value="NAD-cap_RNA_hydrolase_NudC"/>
</dbReference>